<dbReference type="Proteomes" id="UP000031521">
    <property type="component" value="Chromosome"/>
</dbReference>
<protein>
    <submittedName>
        <fullName evidence="2">Uncharacterized protein</fullName>
    </submittedName>
</protein>
<dbReference type="EMBL" id="CP004393">
    <property type="protein sequence ID" value="AJE47023.1"/>
    <property type="molecule type" value="Genomic_DNA"/>
</dbReference>
<evidence type="ECO:0000313" key="3">
    <source>
        <dbReference type="Proteomes" id="UP000031521"/>
    </source>
</evidence>
<dbReference type="HOGENOM" id="CLU_2615541_0_0_5"/>
<organism evidence="2 3">
    <name type="scientific">Celeribacter indicus</name>
    <dbReference type="NCBI Taxonomy" id="1208324"/>
    <lineage>
        <taxon>Bacteria</taxon>
        <taxon>Pseudomonadati</taxon>
        <taxon>Pseudomonadota</taxon>
        <taxon>Alphaproteobacteria</taxon>
        <taxon>Rhodobacterales</taxon>
        <taxon>Roseobacteraceae</taxon>
        <taxon>Celeribacter</taxon>
    </lineage>
</organism>
<feature type="compositionally biased region" description="Basic and acidic residues" evidence="1">
    <location>
        <begin position="1"/>
        <end position="19"/>
    </location>
</feature>
<feature type="region of interest" description="Disordered" evidence="1">
    <location>
        <begin position="1"/>
        <end position="25"/>
    </location>
</feature>
<keyword evidence="3" id="KW-1185">Reference proteome</keyword>
<dbReference type="KEGG" id="cid:P73_2308"/>
<dbReference type="RefSeq" id="WP_043869679.1">
    <property type="nucleotide sequence ID" value="NZ_CP004393.1"/>
</dbReference>
<gene>
    <name evidence="2" type="ORF">P73_2308</name>
</gene>
<reference evidence="2 3" key="1">
    <citation type="journal article" date="2014" name="Int. J. Syst. Evol. Microbiol.">
        <title>Celeribacter indicus sp. nov., a polycyclic aromatic hydrocarbon-degrading bacterium from deep-sea sediment and reclassification of Huaishuia halophila as Celeribacter halophilus comb. nov.</title>
        <authorList>
            <person name="Lai Q."/>
            <person name="Cao J."/>
            <person name="Yuan J."/>
            <person name="Li F."/>
            <person name="Shao Z."/>
        </authorList>
    </citation>
    <scope>NUCLEOTIDE SEQUENCE [LARGE SCALE GENOMIC DNA]</scope>
    <source>
        <strain evidence="2">P73</strain>
    </source>
</reference>
<evidence type="ECO:0000256" key="1">
    <source>
        <dbReference type="SAM" id="MobiDB-lite"/>
    </source>
</evidence>
<sequence>MPKAAEAEPAGHFRDRAEETGAGGVAEKARRAMGRVGTGQALSACLARGQEAARIEMIPARGLCGAKRQLSLARARAT</sequence>
<proteinExistence type="predicted"/>
<dbReference type="AlphaFoldDB" id="A0A0B5DU96"/>
<name>A0A0B5DU96_9RHOB</name>
<evidence type="ECO:0000313" key="2">
    <source>
        <dbReference type="EMBL" id="AJE47023.1"/>
    </source>
</evidence>
<accession>A0A0B5DU96</accession>
<dbReference type="STRING" id="1208324.P73_2308"/>